<dbReference type="PROSITE" id="PS01124">
    <property type="entry name" value="HTH_ARAC_FAMILY_2"/>
    <property type="match status" value="1"/>
</dbReference>
<feature type="domain" description="HTH araC/xylS-type" evidence="1">
    <location>
        <begin position="127"/>
        <end position="224"/>
    </location>
</feature>
<keyword evidence="3" id="KW-1185">Reference proteome</keyword>
<evidence type="ECO:0000259" key="1">
    <source>
        <dbReference type="PROSITE" id="PS01124"/>
    </source>
</evidence>
<dbReference type="InterPro" id="IPR018060">
    <property type="entry name" value="HTH_AraC"/>
</dbReference>
<gene>
    <name evidence="2" type="ORF">SAMN06265373_1164</name>
</gene>
<dbReference type="SMART" id="SM00342">
    <property type="entry name" value="HTH_ARAC"/>
    <property type="match status" value="1"/>
</dbReference>
<reference evidence="2 3" key="1">
    <citation type="submission" date="2017-05" db="EMBL/GenBank/DDBJ databases">
        <authorList>
            <person name="Varghese N."/>
            <person name="Submissions S."/>
        </authorList>
    </citation>
    <scope>NUCLEOTIDE SEQUENCE [LARGE SCALE GENOMIC DNA]</scope>
    <source>
        <strain evidence="2 3">DSM 29734</strain>
    </source>
</reference>
<organism evidence="2 3">
    <name type="scientific">Shimia sagamensis</name>
    <dbReference type="NCBI Taxonomy" id="1566352"/>
    <lineage>
        <taxon>Bacteria</taxon>
        <taxon>Pseudomonadati</taxon>
        <taxon>Pseudomonadota</taxon>
        <taxon>Alphaproteobacteria</taxon>
        <taxon>Rhodobacterales</taxon>
        <taxon>Roseobacteraceae</taxon>
    </lineage>
</organism>
<dbReference type="Proteomes" id="UP001157961">
    <property type="component" value="Unassembled WGS sequence"/>
</dbReference>
<dbReference type="EMBL" id="FXTY01000016">
    <property type="protein sequence ID" value="SMP36374.1"/>
    <property type="molecule type" value="Genomic_DNA"/>
</dbReference>
<dbReference type="GO" id="GO:0003677">
    <property type="term" value="F:DNA binding"/>
    <property type="evidence" value="ECO:0007669"/>
    <property type="project" value="UniProtKB-KW"/>
</dbReference>
<evidence type="ECO:0000313" key="2">
    <source>
        <dbReference type="EMBL" id="SMP36374.1"/>
    </source>
</evidence>
<sequence>MSSVAPAFRNHKFSFDKGELGMHENLMTCVIVGRREPLLVGDDSDQTEAHAICIKPDVPHRVVIQEGGAEIVYLDGVKLDENAPKFGDLPDVWQNLPQAIEARDHIALAGYRQTLNRDDIPSDAGVMRIVERLYKDPFERLSQLDLAQELQLERTLAMRHFKSTTGQTFRKFKIWAAMMYAVDAAFNGEKIGLAGIQAGFSDAAHMTRTAATLFGITPTQGLSGLSAFTSIEAHPHSAS</sequence>
<dbReference type="Pfam" id="PF12833">
    <property type="entry name" value="HTH_18"/>
    <property type="match status" value="1"/>
</dbReference>
<evidence type="ECO:0000313" key="3">
    <source>
        <dbReference type="Proteomes" id="UP001157961"/>
    </source>
</evidence>
<keyword evidence="2" id="KW-0238">DNA-binding</keyword>
<protein>
    <submittedName>
        <fullName evidence="2">AraC-type DNA-binding protein</fullName>
    </submittedName>
</protein>
<proteinExistence type="predicted"/>
<name>A0ABY1PMP2_9RHOB</name>
<comment type="caution">
    <text evidence="2">The sequence shown here is derived from an EMBL/GenBank/DDBJ whole genome shotgun (WGS) entry which is preliminary data.</text>
</comment>
<dbReference type="Gene3D" id="1.10.10.60">
    <property type="entry name" value="Homeodomain-like"/>
    <property type="match status" value="1"/>
</dbReference>
<accession>A0ABY1PMP2</accession>